<organism evidence="2 3">
    <name type="scientific">Arachnia propionica</name>
    <dbReference type="NCBI Taxonomy" id="1750"/>
    <lineage>
        <taxon>Bacteria</taxon>
        <taxon>Bacillati</taxon>
        <taxon>Actinomycetota</taxon>
        <taxon>Actinomycetes</taxon>
        <taxon>Propionibacteriales</taxon>
        <taxon>Propionibacteriaceae</taxon>
        <taxon>Arachnia</taxon>
    </lineage>
</organism>
<gene>
    <name evidence="2" type="ORF">EII35_01875</name>
</gene>
<keyword evidence="1" id="KW-1133">Transmembrane helix</keyword>
<dbReference type="EMBL" id="RQYT01000002">
    <property type="protein sequence ID" value="RRD51172.1"/>
    <property type="molecule type" value="Genomic_DNA"/>
</dbReference>
<feature type="transmembrane region" description="Helical" evidence="1">
    <location>
        <begin position="39"/>
        <end position="60"/>
    </location>
</feature>
<dbReference type="OrthoDB" id="3730907at2"/>
<name>A0A3P1WX32_9ACTN</name>
<dbReference type="Proteomes" id="UP000280935">
    <property type="component" value="Unassembled WGS sequence"/>
</dbReference>
<evidence type="ECO:0000313" key="3">
    <source>
        <dbReference type="Proteomes" id="UP000280935"/>
    </source>
</evidence>
<dbReference type="GO" id="GO:0098662">
    <property type="term" value="P:inorganic cation transmembrane transport"/>
    <property type="evidence" value="ECO:0007669"/>
    <property type="project" value="InterPro"/>
</dbReference>
<evidence type="ECO:0000313" key="2">
    <source>
        <dbReference type="EMBL" id="RRD51172.1"/>
    </source>
</evidence>
<dbReference type="AlphaFoldDB" id="A0A3P1WX32"/>
<dbReference type="GO" id="GO:0015297">
    <property type="term" value="F:antiporter activity"/>
    <property type="evidence" value="ECO:0007669"/>
    <property type="project" value="InterPro"/>
</dbReference>
<proteinExistence type="predicted"/>
<sequence length="114" mass="11884">MNPFEWLASILAVTGSVLFLVVGVAQFRARDALSRINAIGPATALGAPMIMLAVAIGWTLEQGLDPLLWIKTAITVAALVIVSSVASNVLARAACRSDATLDPGTEPNDLRSTP</sequence>
<dbReference type="Pfam" id="PF03334">
    <property type="entry name" value="PhaG_MnhG_YufB"/>
    <property type="match status" value="1"/>
</dbReference>
<reference evidence="2 3" key="1">
    <citation type="submission" date="2018-11" db="EMBL/GenBank/DDBJ databases">
        <title>Genomes From Bacteria Associated with the Canine Oral Cavity: a Test Case for Automated Genome-Based Taxonomic Assignment.</title>
        <authorList>
            <person name="Coil D.A."/>
            <person name="Jospin G."/>
            <person name="Darling A.E."/>
            <person name="Wallis C."/>
            <person name="Davis I.J."/>
            <person name="Harris S."/>
            <person name="Eisen J.A."/>
            <person name="Holcombe L.J."/>
            <person name="O'Flynn C."/>
        </authorList>
    </citation>
    <scope>NUCLEOTIDE SEQUENCE [LARGE SCALE GENOMIC DNA]</scope>
    <source>
        <strain evidence="2 3">OH2822_COT-296</strain>
    </source>
</reference>
<feature type="transmembrane region" description="Helical" evidence="1">
    <location>
        <begin position="66"/>
        <end position="91"/>
    </location>
</feature>
<dbReference type="InterPro" id="IPR005133">
    <property type="entry name" value="PhaG_MnhG_YufB"/>
</dbReference>
<feature type="transmembrane region" description="Helical" evidence="1">
    <location>
        <begin position="6"/>
        <end position="27"/>
    </location>
</feature>
<keyword evidence="1" id="KW-0472">Membrane</keyword>
<dbReference type="RefSeq" id="WP_125226764.1">
    <property type="nucleotide sequence ID" value="NZ_RQYT01000002.1"/>
</dbReference>
<protein>
    <submittedName>
        <fullName evidence="2">Cation:proton antiporter</fullName>
    </submittedName>
</protein>
<accession>A0A3P1WX32</accession>
<comment type="caution">
    <text evidence="2">The sequence shown here is derived from an EMBL/GenBank/DDBJ whole genome shotgun (WGS) entry which is preliminary data.</text>
</comment>
<keyword evidence="1" id="KW-0812">Transmembrane</keyword>
<evidence type="ECO:0000256" key="1">
    <source>
        <dbReference type="SAM" id="Phobius"/>
    </source>
</evidence>